<evidence type="ECO:0000313" key="2">
    <source>
        <dbReference type="Proteomes" id="UP000663864"/>
    </source>
</evidence>
<sequence length="81" mass="10054">MLLRHREWEQITLLRHVTQSLDQINDEDIKKNILWEEINWLNQYWAQPPPKSRIAEKYWQRLFRHPKTSTIHIDDESCFIL</sequence>
<reference evidence="1" key="1">
    <citation type="submission" date="2021-02" db="EMBL/GenBank/DDBJ databases">
        <authorList>
            <person name="Nowell W R."/>
        </authorList>
    </citation>
    <scope>NUCLEOTIDE SEQUENCE</scope>
</reference>
<dbReference type="AlphaFoldDB" id="A0A814JBI0"/>
<organism evidence="1 2">
    <name type="scientific">Rotaria sordida</name>
    <dbReference type="NCBI Taxonomy" id="392033"/>
    <lineage>
        <taxon>Eukaryota</taxon>
        <taxon>Metazoa</taxon>
        <taxon>Spiralia</taxon>
        <taxon>Gnathifera</taxon>
        <taxon>Rotifera</taxon>
        <taxon>Eurotatoria</taxon>
        <taxon>Bdelloidea</taxon>
        <taxon>Philodinida</taxon>
        <taxon>Philodinidae</taxon>
        <taxon>Rotaria</taxon>
    </lineage>
</organism>
<gene>
    <name evidence="1" type="ORF">ZHD862_LOCUS14288</name>
</gene>
<evidence type="ECO:0000313" key="1">
    <source>
        <dbReference type="EMBL" id="CAF1035829.1"/>
    </source>
</evidence>
<accession>A0A814JBI0</accession>
<dbReference type="EMBL" id="CAJNOT010000615">
    <property type="protein sequence ID" value="CAF1035829.1"/>
    <property type="molecule type" value="Genomic_DNA"/>
</dbReference>
<comment type="caution">
    <text evidence="1">The sequence shown here is derived from an EMBL/GenBank/DDBJ whole genome shotgun (WGS) entry which is preliminary data.</text>
</comment>
<protein>
    <submittedName>
        <fullName evidence="1">Uncharacterized protein</fullName>
    </submittedName>
</protein>
<name>A0A814JBI0_9BILA</name>
<dbReference type="Proteomes" id="UP000663864">
    <property type="component" value="Unassembled WGS sequence"/>
</dbReference>
<proteinExistence type="predicted"/>